<evidence type="ECO:0000313" key="2">
    <source>
        <dbReference type="EMBL" id="KAG7457649.1"/>
    </source>
</evidence>
<dbReference type="EMBL" id="JAFDVH010000021">
    <property type="protein sequence ID" value="KAG7457649.1"/>
    <property type="molecule type" value="Genomic_DNA"/>
</dbReference>
<keyword evidence="3" id="KW-1185">Reference proteome</keyword>
<feature type="region of interest" description="Disordered" evidence="1">
    <location>
        <begin position="1"/>
        <end position="81"/>
    </location>
</feature>
<dbReference type="AlphaFoldDB" id="A0A9D3PET4"/>
<comment type="caution">
    <text evidence="2">The sequence shown here is derived from an EMBL/GenBank/DDBJ whole genome shotgun (WGS) entry which is preliminary data.</text>
</comment>
<dbReference type="Proteomes" id="UP001046870">
    <property type="component" value="Chromosome 21"/>
</dbReference>
<organism evidence="2 3">
    <name type="scientific">Megalops atlanticus</name>
    <name type="common">Tarpon</name>
    <name type="synonym">Clupea gigantea</name>
    <dbReference type="NCBI Taxonomy" id="7932"/>
    <lineage>
        <taxon>Eukaryota</taxon>
        <taxon>Metazoa</taxon>
        <taxon>Chordata</taxon>
        <taxon>Craniata</taxon>
        <taxon>Vertebrata</taxon>
        <taxon>Euteleostomi</taxon>
        <taxon>Actinopterygii</taxon>
        <taxon>Neopterygii</taxon>
        <taxon>Teleostei</taxon>
        <taxon>Elopiformes</taxon>
        <taxon>Megalopidae</taxon>
        <taxon>Megalops</taxon>
    </lineage>
</organism>
<reference evidence="2" key="1">
    <citation type="submission" date="2021-01" db="EMBL/GenBank/DDBJ databases">
        <authorList>
            <person name="Zahm M."/>
            <person name="Roques C."/>
            <person name="Cabau C."/>
            <person name="Klopp C."/>
            <person name="Donnadieu C."/>
            <person name="Jouanno E."/>
            <person name="Lampietro C."/>
            <person name="Louis A."/>
            <person name="Herpin A."/>
            <person name="Echchiki A."/>
            <person name="Berthelot C."/>
            <person name="Parey E."/>
            <person name="Roest-Crollius H."/>
            <person name="Braasch I."/>
            <person name="Postlethwait J."/>
            <person name="Bobe J."/>
            <person name="Montfort J."/>
            <person name="Bouchez O."/>
            <person name="Begum T."/>
            <person name="Mejri S."/>
            <person name="Adams A."/>
            <person name="Chen W.-J."/>
            <person name="Guiguen Y."/>
        </authorList>
    </citation>
    <scope>NUCLEOTIDE SEQUENCE</scope>
    <source>
        <strain evidence="2">YG-15Mar2019-1</strain>
        <tissue evidence="2">Brain</tissue>
    </source>
</reference>
<feature type="compositionally biased region" description="Polar residues" evidence="1">
    <location>
        <begin position="31"/>
        <end position="41"/>
    </location>
</feature>
<evidence type="ECO:0000313" key="3">
    <source>
        <dbReference type="Proteomes" id="UP001046870"/>
    </source>
</evidence>
<gene>
    <name evidence="2" type="ORF">MATL_G00229510</name>
</gene>
<protein>
    <submittedName>
        <fullName evidence="2">Uncharacterized protein</fullName>
    </submittedName>
</protein>
<sequence length="81" mass="8506">MEPRASVFVRGVSSHPRSRRRLAKEGGIGSANDTTEQTNAQGPPDPADRCSSSTAPRGSVWNPLLAVTAPARRSPEAPAGR</sequence>
<accession>A0A9D3PET4</accession>
<proteinExistence type="predicted"/>
<evidence type="ECO:0000256" key="1">
    <source>
        <dbReference type="SAM" id="MobiDB-lite"/>
    </source>
</evidence>
<name>A0A9D3PET4_MEGAT</name>